<proteinExistence type="predicted"/>
<dbReference type="EMBL" id="MU006796">
    <property type="protein sequence ID" value="KAF2636924.1"/>
    <property type="molecule type" value="Genomic_DNA"/>
</dbReference>
<evidence type="ECO:0000313" key="2">
    <source>
        <dbReference type="Proteomes" id="UP000799753"/>
    </source>
</evidence>
<name>A0A6A6RSC2_9PLEO</name>
<protein>
    <submittedName>
        <fullName evidence="1">Uncharacterized protein</fullName>
    </submittedName>
</protein>
<dbReference type="Proteomes" id="UP000799753">
    <property type="component" value="Unassembled WGS sequence"/>
</dbReference>
<organism evidence="1 2">
    <name type="scientific">Massarina eburnea CBS 473.64</name>
    <dbReference type="NCBI Taxonomy" id="1395130"/>
    <lineage>
        <taxon>Eukaryota</taxon>
        <taxon>Fungi</taxon>
        <taxon>Dikarya</taxon>
        <taxon>Ascomycota</taxon>
        <taxon>Pezizomycotina</taxon>
        <taxon>Dothideomycetes</taxon>
        <taxon>Pleosporomycetidae</taxon>
        <taxon>Pleosporales</taxon>
        <taxon>Massarineae</taxon>
        <taxon>Massarinaceae</taxon>
        <taxon>Massarina</taxon>
    </lineage>
</organism>
<gene>
    <name evidence="1" type="ORF">P280DRAFT_144613</name>
</gene>
<reference evidence="1" key="1">
    <citation type="journal article" date="2020" name="Stud. Mycol.">
        <title>101 Dothideomycetes genomes: a test case for predicting lifestyles and emergence of pathogens.</title>
        <authorList>
            <person name="Haridas S."/>
            <person name="Albert R."/>
            <person name="Binder M."/>
            <person name="Bloem J."/>
            <person name="Labutti K."/>
            <person name="Salamov A."/>
            <person name="Andreopoulos B."/>
            <person name="Baker S."/>
            <person name="Barry K."/>
            <person name="Bills G."/>
            <person name="Bluhm B."/>
            <person name="Cannon C."/>
            <person name="Castanera R."/>
            <person name="Culley D."/>
            <person name="Daum C."/>
            <person name="Ezra D."/>
            <person name="Gonzalez J."/>
            <person name="Henrissat B."/>
            <person name="Kuo A."/>
            <person name="Liang C."/>
            <person name="Lipzen A."/>
            <person name="Lutzoni F."/>
            <person name="Magnuson J."/>
            <person name="Mondo S."/>
            <person name="Nolan M."/>
            <person name="Ohm R."/>
            <person name="Pangilinan J."/>
            <person name="Park H.-J."/>
            <person name="Ramirez L."/>
            <person name="Alfaro M."/>
            <person name="Sun H."/>
            <person name="Tritt A."/>
            <person name="Yoshinaga Y."/>
            <person name="Zwiers L.-H."/>
            <person name="Turgeon B."/>
            <person name="Goodwin S."/>
            <person name="Spatafora J."/>
            <person name="Crous P."/>
            <person name="Grigoriev I."/>
        </authorList>
    </citation>
    <scope>NUCLEOTIDE SEQUENCE</scope>
    <source>
        <strain evidence="1">CBS 473.64</strain>
    </source>
</reference>
<evidence type="ECO:0000313" key="1">
    <source>
        <dbReference type="EMBL" id="KAF2636924.1"/>
    </source>
</evidence>
<dbReference type="AlphaFoldDB" id="A0A6A6RSC2"/>
<sequence>MNLYGLALGYEVLREVMCDLVFLEVLGLDFQTLVFFVGLECRGGFVIRIRGVMLWRCGYFYSLLPMVRGETRDAYVDAYVRRLNLEHGNCRGWYAEEWTGKVVSGSIFSIFQPPPFLPASSMCVDGSRFLPASLSDRCQVPKFHTPYLDTTTCPSFASYHPLPILLSTPSHPLVSYKLHSRSAAQRIASLEKWVHLGLIISFLPPTIKIHLTRYLVC</sequence>
<keyword evidence="2" id="KW-1185">Reference proteome</keyword>
<accession>A0A6A6RSC2</accession>